<dbReference type="PANTHER" id="PTHR43615:SF1">
    <property type="entry name" value="PPDK_N DOMAIN-CONTAINING PROTEIN"/>
    <property type="match status" value="1"/>
</dbReference>
<dbReference type="InterPro" id="IPR008279">
    <property type="entry name" value="PEP-util_enz_mobile_dom"/>
</dbReference>
<organism evidence="3 4">
    <name type="scientific">Microlunatus phosphovorus (strain ATCC 700054 / DSM 10555 / JCM 9379 / NBRC 101784 / NCIMB 13414 / VKM Ac-1990 / NM-1)</name>
    <dbReference type="NCBI Taxonomy" id="1032480"/>
    <lineage>
        <taxon>Bacteria</taxon>
        <taxon>Bacillati</taxon>
        <taxon>Actinomycetota</taxon>
        <taxon>Actinomycetes</taxon>
        <taxon>Propionibacteriales</taxon>
        <taxon>Propionibacteriaceae</taxon>
        <taxon>Microlunatus</taxon>
    </lineage>
</organism>
<dbReference type="STRING" id="1032480.MLP_04570"/>
<keyword evidence="4" id="KW-1185">Reference proteome</keyword>
<dbReference type="Proteomes" id="UP000007947">
    <property type="component" value="Chromosome"/>
</dbReference>
<reference evidence="3 4" key="1">
    <citation type="submission" date="2011-05" db="EMBL/GenBank/DDBJ databases">
        <title>Whole genome sequence of Microlunatus phosphovorus NM-1.</title>
        <authorList>
            <person name="Hosoyama A."/>
            <person name="Sasaki K."/>
            <person name="Harada T."/>
            <person name="Igarashi R."/>
            <person name="Kawakoshi A."/>
            <person name="Sasagawa M."/>
            <person name="Fukada J."/>
            <person name="Nakamura S."/>
            <person name="Katano Y."/>
            <person name="Hanada S."/>
            <person name="Kamagata Y."/>
            <person name="Nakamura N."/>
            <person name="Yamazaki S."/>
            <person name="Fujita N."/>
        </authorList>
    </citation>
    <scope>NUCLEOTIDE SEQUENCE [LARGE SCALE GENOMIC DNA]</scope>
    <source>
        <strain evidence="4">ATCC 700054 / DSM 10555 / JCM 9379 / NBRC 101784 / NCIMB 13414 / VKM Ac-1990 / NM-1</strain>
    </source>
</reference>
<dbReference type="EMBL" id="AP012204">
    <property type="protein sequence ID" value="BAK33471.1"/>
    <property type="molecule type" value="Genomic_DNA"/>
</dbReference>
<feature type="domain" description="Pyruvate phosphate dikinase AMP/ATP-binding" evidence="2">
    <location>
        <begin position="26"/>
        <end position="286"/>
    </location>
</feature>
<dbReference type="GO" id="GO:0005524">
    <property type="term" value="F:ATP binding"/>
    <property type="evidence" value="ECO:0007669"/>
    <property type="project" value="InterPro"/>
</dbReference>
<dbReference type="PANTHER" id="PTHR43615">
    <property type="entry name" value="PHOSPHOENOLPYRUVATE SYNTHASE-RELATED"/>
    <property type="match status" value="1"/>
</dbReference>
<dbReference type="Pfam" id="PF01326">
    <property type="entry name" value="PPDK_N"/>
    <property type="match status" value="1"/>
</dbReference>
<dbReference type="eggNOG" id="COG3848">
    <property type="taxonomic scope" value="Bacteria"/>
</dbReference>
<accession>F5XJX5</accession>
<dbReference type="Pfam" id="PF00391">
    <property type="entry name" value="PEP-utilizers"/>
    <property type="match status" value="1"/>
</dbReference>
<dbReference type="Gene3D" id="3.30.470.20">
    <property type="entry name" value="ATP-grasp fold, B domain"/>
    <property type="match status" value="2"/>
</dbReference>
<dbReference type="KEGG" id="mph:MLP_04570"/>
<proteinExistence type="predicted"/>
<dbReference type="GO" id="GO:0016301">
    <property type="term" value="F:kinase activity"/>
    <property type="evidence" value="ECO:0007669"/>
    <property type="project" value="InterPro"/>
</dbReference>
<dbReference type="InterPro" id="IPR051549">
    <property type="entry name" value="PEP_Utilizing_Enz"/>
</dbReference>
<dbReference type="InterPro" id="IPR013815">
    <property type="entry name" value="ATP_grasp_subdomain_1"/>
</dbReference>
<keyword evidence="3" id="KW-0670">Pyruvate</keyword>
<name>F5XJX5_MICPN</name>
<evidence type="ECO:0000313" key="4">
    <source>
        <dbReference type="Proteomes" id="UP000007947"/>
    </source>
</evidence>
<dbReference type="RefSeq" id="WP_013861360.1">
    <property type="nucleotide sequence ID" value="NC_015635.1"/>
</dbReference>
<dbReference type="SUPFAM" id="SSF52009">
    <property type="entry name" value="Phosphohistidine domain"/>
    <property type="match status" value="1"/>
</dbReference>
<evidence type="ECO:0000259" key="1">
    <source>
        <dbReference type="Pfam" id="PF00391"/>
    </source>
</evidence>
<dbReference type="InterPro" id="IPR036637">
    <property type="entry name" value="Phosphohistidine_dom_sf"/>
</dbReference>
<dbReference type="Gene3D" id="3.50.30.10">
    <property type="entry name" value="Phosphohistidine domain"/>
    <property type="match status" value="1"/>
</dbReference>
<dbReference type="InterPro" id="IPR002192">
    <property type="entry name" value="PPDK_AMP/ATP-bd"/>
</dbReference>
<protein>
    <submittedName>
        <fullName evidence="3">Phosphoenolpyruvate synthase family protein</fullName>
    </submittedName>
</protein>
<dbReference type="HOGENOM" id="CLU_005950_0_0_11"/>
<evidence type="ECO:0000313" key="3">
    <source>
        <dbReference type="EMBL" id="BAK33471.1"/>
    </source>
</evidence>
<feature type="domain" description="PEP-utilising enzyme mobile" evidence="1">
    <location>
        <begin position="711"/>
        <end position="780"/>
    </location>
</feature>
<evidence type="ECO:0000259" key="2">
    <source>
        <dbReference type="Pfam" id="PF01326"/>
    </source>
</evidence>
<dbReference type="OrthoDB" id="9765468at2"/>
<gene>
    <name evidence="3" type="ordered locus">MLP_04570</name>
</gene>
<dbReference type="AlphaFoldDB" id="F5XJX5"/>
<sequence length="789" mass="84994">MTTPRSARPSHCWVLPLSKVGAADLPLVGGKAANLGELIKAAIDVPDGFVITTDAYGAALEDARLSVPDAAENDPEEFRNRVAGIDLPPGLAEQIATAYARLGSGPVAVRSSATAEDLPGATFAGQQDSELDVVGLPQVIDATRRCWASLWSERAVAYRRRRRIAPAEVRIAVVMQVMVPAEVAGVMFTANPVTGARDQISIDAGRGLGDAVVSGSVTPDHYLLDLAGQLLEASTDSTGRLLSDDRLRKLASVARDVTRHFGGSQDIEWAIVGDRVSIVQTRSMTALPPPPVRLGRLQRKLAAVVLEMLPVRPYPIDMTTWIPHGPVGWMARLTRFVGVQDLFDRLLIEEEGVVTRFVPPSPQLTLGILRAPYRLLRRAAHYDPARWREDPRYAEFRAAVDDLARRDPTVLDWPELVRLPHAAMSRIDPVFELRIDYLPGAALAVARLYLALIVLRHRSLLGPLIVGADTLTAQANRGLEMLAARVRDDPDLRDALTGGLDGLGEFPEFATAFEDYLSTYGHRETVSPILASQPTWAECPEMVLQLVIAQAAATAPAQPTRSEGERLSGRVGQWAAAARAGMGFREDSHAEFIRPLPILRAALLEIGRRLVGAGVLDEPEDVYHLRLAELESIPNLNALDQDARTTLRDLMRARAAKREEMTGVPLIDPGLVSGKPSTEGALVRGTPAGGGRASGPVRVIRGPEEFTSLLPGEILVCPYTNPAWTPLFSRAAAVVVDTGGPGSHAAIVAREYGLPTIMGTVTGTRQLSDGQRVVVDGGAGLVLDQEPLR</sequence>
<dbReference type="eggNOG" id="COG0574">
    <property type="taxonomic scope" value="Bacteria"/>
</dbReference>
<dbReference type="SUPFAM" id="SSF56059">
    <property type="entry name" value="Glutathione synthetase ATP-binding domain-like"/>
    <property type="match status" value="1"/>
</dbReference>
<dbReference type="Gene3D" id="3.30.1490.20">
    <property type="entry name" value="ATP-grasp fold, A domain"/>
    <property type="match status" value="1"/>
</dbReference>